<evidence type="ECO:0000313" key="2">
    <source>
        <dbReference type="Proteomes" id="UP000076962"/>
    </source>
</evidence>
<feature type="non-terminal residue" evidence="1">
    <location>
        <position position="76"/>
    </location>
</feature>
<evidence type="ECO:0000313" key="1">
    <source>
        <dbReference type="EMBL" id="OAD21382.1"/>
    </source>
</evidence>
<accession>A0A176RZY8</accession>
<name>A0A176RZY8_9GAMM</name>
<sequence>MIIKPKARRFEEFYNSLFESVEKGSLIVRVPDFKGIFEIDFRSHILQRILKTKHYEPELVELVKKHIDPQKDVLDI</sequence>
<reference evidence="1 2" key="1">
    <citation type="submission" date="2016-05" db="EMBL/GenBank/DDBJ databases">
        <title>Single-cell genome of chain-forming Candidatus Thiomargarita nelsonii and comparison to other large sulfur-oxidizing bacteria.</title>
        <authorList>
            <person name="Winkel M."/>
            <person name="Salman V."/>
            <person name="Woyke T."/>
            <person name="Schulz-Vogt H."/>
            <person name="Richter M."/>
            <person name="Flood B."/>
            <person name="Bailey J."/>
            <person name="Amann R."/>
            <person name="Mussmann M."/>
        </authorList>
    </citation>
    <scope>NUCLEOTIDE SEQUENCE [LARGE SCALE GENOMIC DNA]</scope>
    <source>
        <strain evidence="1 2">THI036</strain>
    </source>
</reference>
<dbReference type="Proteomes" id="UP000076962">
    <property type="component" value="Unassembled WGS sequence"/>
</dbReference>
<protein>
    <submittedName>
        <fullName evidence="1">Uncharacterized protein</fullName>
    </submittedName>
</protein>
<organism evidence="1 2">
    <name type="scientific">Candidatus Thiomargarita nelsonii</name>
    <dbReference type="NCBI Taxonomy" id="1003181"/>
    <lineage>
        <taxon>Bacteria</taxon>
        <taxon>Pseudomonadati</taxon>
        <taxon>Pseudomonadota</taxon>
        <taxon>Gammaproteobacteria</taxon>
        <taxon>Thiotrichales</taxon>
        <taxon>Thiotrichaceae</taxon>
        <taxon>Thiomargarita</taxon>
    </lineage>
</organism>
<proteinExistence type="predicted"/>
<dbReference type="EMBL" id="LUTY01001672">
    <property type="protein sequence ID" value="OAD21382.1"/>
    <property type="molecule type" value="Genomic_DNA"/>
</dbReference>
<gene>
    <name evidence="1" type="ORF">THIOM_002853</name>
</gene>
<comment type="caution">
    <text evidence="1">The sequence shown here is derived from an EMBL/GenBank/DDBJ whole genome shotgun (WGS) entry which is preliminary data.</text>
</comment>
<keyword evidence="2" id="KW-1185">Reference proteome</keyword>
<dbReference type="AlphaFoldDB" id="A0A176RZY8"/>